<name>A0ABQ5HNL3_9ASTR</name>
<dbReference type="Pfam" id="PF01693">
    <property type="entry name" value="Cauli_VI"/>
    <property type="match status" value="1"/>
</dbReference>
<feature type="region of interest" description="Disordered" evidence="1">
    <location>
        <begin position="1"/>
        <end position="28"/>
    </location>
</feature>
<reference evidence="3" key="1">
    <citation type="journal article" date="2022" name="Int. J. Mol. Sci.">
        <title>Draft Genome of Tanacetum Coccineum: Genomic Comparison of Closely Related Tanacetum-Family Plants.</title>
        <authorList>
            <person name="Yamashiro T."/>
            <person name="Shiraishi A."/>
            <person name="Nakayama K."/>
            <person name="Satake H."/>
        </authorList>
    </citation>
    <scope>NUCLEOTIDE SEQUENCE</scope>
</reference>
<dbReference type="EMBL" id="BQNB010019819">
    <property type="protein sequence ID" value="GJT89379.1"/>
    <property type="molecule type" value="Genomic_DNA"/>
</dbReference>
<feature type="domain" description="Ribonuclease H1 N-terminal" evidence="2">
    <location>
        <begin position="45"/>
        <end position="86"/>
    </location>
</feature>
<accession>A0ABQ5HNL3</accession>
<sequence>METSTQTTTSNTQQSSSPSPGEKEFMQREEEIEKVLQNSSHGKQKWYVIFNGPFRGIYHDWSITSTHIIGKSVTHKSYLSKEAAEKALAESYKTITTEEVQKSQQFVSLNQQSQIAKLNAVNKIRSIPTTKEREEMRKPTVEKFQRLLDSLINYGEIHTTMLFYPKKRKNIGPKAIFIPEASPKDIYDYYIHGLVDTLYINGNNLKEIQEFPLKVQGIIKSYKEVFSKERELFLRMHSSYPIFDKEQKLLVPSITVAQLGVSNHKYPDKEEKIERTTPTMDDLAFSLAEVLAASTKIGTGSGQIDKVKINYCSEKLLIYSNFQEKIDEDQLKILSNFEEQFETFSGLLALLPEDLKQRLCGYISRILISNLDVGNLLFLQPNDHSNVPIVSFKLIDSENYKMWSTAKKIAHKGNNNMSFVNETCVRPVTKLYLGQVYSEITSEVWSELQETYDKMDGSNLLVKEPLPEVNDAFAIVSREESYRGFVPGKQIVKNTPATLYPAGFKINPNLSRQSGYVNFFNGNAYMSQIASTSSGSMSSSFTNDQLMKLLSLINEKPAAANVSGSILNLTVGHPNGTIAKITAIGSLRLTDNVVLFDVLVVPEYNVSLLSFNKIIKDRTGSESAGLYMFDYADNGKNNLGENVTSEGNGQNVFHGEGSSIIGNEPQTK</sequence>
<feature type="compositionally biased region" description="Low complexity" evidence="1">
    <location>
        <begin position="1"/>
        <end position="20"/>
    </location>
</feature>
<feature type="non-terminal residue" evidence="3">
    <location>
        <position position="668"/>
    </location>
</feature>
<gene>
    <name evidence="3" type="ORF">Tco_1071096</name>
</gene>
<keyword evidence="4" id="KW-1185">Reference proteome</keyword>
<dbReference type="Proteomes" id="UP001151760">
    <property type="component" value="Unassembled WGS sequence"/>
</dbReference>
<proteinExistence type="predicted"/>
<reference evidence="3" key="2">
    <citation type="submission" date="2022-01" db="EMBL/GenBank/DDBJ databases">
        <authorList>
            <person name="Yamashiro T."/>
            <person name="Shiraishi A."/>
            <person name="Satake H."/>
            <person name="Nakayama K."/>
        </authorList>
    </citation>
    <scope>NUCLEOTIDE SEQUENCE</scope>
</reference>
<organism evidence="3 4">
    <name type="scientific">Tanacetum coccineum</name>
    <dbReference type="NCBI Taxonomy" id="301880"/>
    <lineage>
        <taxon>Eukaryota</taxon>
        <taxon>Viridiplantae</taxon>
        <taxon>Streptophyta</taxon>
        <taxon>Embryophyta</taxon>
        <taxon>Tracheophyta</taxon>
        <taxon>Spermatophyta</taxon>
        <taxon>Magnoliopsida</taxon>
        <taxon>eudicotyledons</taxon>
        <taxon>Gunneridae</taxon>
        <taxon>Pentapetalae</taxon>
        <taxon>asterids</taxon>
        <taxon>campanulids</taxon>
        <taxon>Asterales</taxon>
        <taxon>Asteraceae</taxon>
        <taxon>Asteroideae</taxon>
        <taxon>Anthemideae</taxon>
        <taxon>Anthemidinae</taxon>
        <taxon>Tanacetum</taxon>
    </lineage>
</organism>
<dbReference type="SUPFAM" id="SSF55658">
    <property type="entry name" value="L9 N-domain-like"/>
    <property type="match status" value="1"/>
</dbReference>
<evidence type="ECO:0000256" key="1">
    <source>
        <dbReference type="SAM" id="MobiDB-lite"/>
    </source>
</evidence>
<evidence type="ECO:0000259" key="2">
    <source>
        <dbReference type="Pfam" id="PF01693"/>
    </source>
</evidence>
<comment type="caution">
    <text evidence="3">The sequence shown here is derived from an EMBL/GenBank/DDBJ whole genome shotgun (WGS) entry which is preliminary data.</text>
</comment>
<dbReference type="InterPro" id="IPR011320">
    <property type="entry name" value="RNase_H1_N"/>
</dbReference>
<feature type="region of interest" description="Disordered" evidence="1">
    <location>
        <begin position="644"/>
        <end position="668"/>
    </location>
</feature>
<evidence type="ECO:0000313" key="4">
    <source>
        <dbReference type="Proteomes" id="UP001151760"/>
    </source>
</evidence>
<protein>
    <submittedName>
        <fullName evidence="3">Enzymatic polyprotein</fullName>
    </submittedName>
</protein>
<evidence type="ECO:0000313" key="3">
    <source>
        <dbReference type="EMBL" id="GJT89379.1"/>
    </source>
</evidence>
<dbReference type="InterPro" id="IPR009027">
    <property type="entry name" value="Ribosomal_bL9/RNase_H1_N"/>
</dbReference>